<sequence>MSFFTSKQHHKLSSPHNLFPPTPLSPPLAPHGAKHLLTHRRHRSNPILLTSNNTHPETTSKASQQSANDAKAAPTKTRKREEEEIQRTHTPTSSTMCVETTEVYSGCGCRNVLPLYRCRTANLYPALTCQRPSTPKIRYCERGNSICDDCLKELDLSAGKLSIKMLADELRLVEEAERLEREQEAAAS</sequence>
<dbReference type="Proteomes" id="UP000799767">
    <property type="component" value="Unassembled WGS sequence"/>
</dbReference>
<dbReference type="AlphaFoldDB" id="A0A6A6PF79"/>
<keyword evidence="3" id="KW-1185">Reference proteome</keyword>
<protein>
    <submittedName>
        <fullName evidence="2">Uncharacterized protein</fullName>
    </submittedName>
</protein>
<proteinExistence type="predicted"/>
<dbReference type="GeneID" id="54479496"/>
<gene>
    <name evidence="2" type="ORF">BDY17DRAFT_55068</name>
</gene>
<accession>A0A6A6PF79</accession>
<name>A0A6A6PF79_9PEZI</name>
<feature type="compositionally biased region" description="Polar residues" evidence="1">
    <location>
        <begin position="47"/>
        <end position="68"/>
    </location>
</feature>
<evidence type="ECO:0000313" key="3">
    <source>
        <dbReference type="Proteomes" id="UP000799767"/>
    </source>
</evidence>
<evidence type="ECO:0000256" key="1">
    <source>
        <dbReference type="SAM" id="MobiDB-lite"/>
    </source>
</evidence>
<feature type="region of interest" description="Disordered" evidence="1">
    <location>
        <begin position="47"/>
        <end position="93"/>
    </location>
</feature>
<reference evidence="2" key="1">
    <citation type="journal article" date="2020" name="Stud. Mycol.">
        <title>101 Dothideomycetes genomes: a test case for predicting lifestyles and emergence of pathogens.</title>
        <authorList>
            <person name="Haridas S."/>
            <person name="Albert R."/>
            <person name="Binder M."/>
            <person name="Bloem J."/>
            <person name="Labutti K."/>
            <person name="Salamov A."/>
            <person name="Andreopoulos B."/>
            <person name="Baker S."/>
            <person name="Barry K."/>
            <person name="Bills G."/>
            <person name="Bluhm B."/>
            <person name="Cannon C."/>
            <person name="Castanera R."/>
            <person name="Culley D."/>
            <person name="Daum C."/>
            <person name="Ezra D."/>
            <person name="Gonzalez J."/>
            <person name="Henrissat B."/>
            <person name="Kuo A."/>
            <person name="Liang C."/>
            <person name="Lipzen A."/>
            <person name="Lutzoni F."/>
            <person name="Magnuson J."/>
            <person name="Mondo S."/>
            <person name="Nolan M."/>
            <person name="Ohm R."/>
            <person name="Pangilinan J."/>
            <person name="Park H.-J."/>
            <person name="Ramirez L."/>
            <person name="Alfaro M."/>
            <person name="Sun H."/>
            <person name="Tritt A."/>
            <person name="Yoshinaga Y."/>
            <person name="Zwiers L.-H."/>
            <person name="Turgeon B."/>
            <person name="Goodwin S."/>
            <person name="Spatafora J."/>
            <person name="Crous P."/>
            <person name="Grigoriev I."/>
        </authorList>
    </citation>
    <scope>NUCLEOTIDE SEQUENCE</scope>
    <source>
        <strain evidence="2">CBS 113389</strain>
    </source>
</reference>
<dbReference type="RefSeq" id="XP_033585175.1">
    <property type="nucleotide sequence ID" value="XM_033738494.1"/>
</dbReference>
<dbReference type="EMBL" id="MU001643">
    <property type="protein sequence ID" value="KAF2478605.1"/>
    <property type="molecule type" value="Genomic_DNA"/>
</dbReference>
<organism evidence="2 3">
    <name type="scientific">Neohortaea acidophila</name>
    <dbReference type="NCBI Taxonomy" id="245834"/>
    <lineage>
        <taxon>Eukaryota</taxon>
        <taxon>Fungi</taxon>
        <taxon>Dikarya</taxon>
        <taxon>Ascomycota</taxon>
        <taxon>Pezizomycotina</taxon>
        <taxon>Dothideomycetes</taxon>
        <taxon>Dothideomycetidae</taxon>
        <taxon>Mycosphaerellales</taxon>
        <taxon>Teratosphaeriaceae</taxon>
        <taxon>Neohortaea</taxon>
    </lineage>
</organism>
<feature type="compositionally biased region" description="Pro residues" evidence="1">
    <location>
        <begin position="18"/>
        <end position="29"/>
    </location>
</feature>
<feature type="region of interest" description="Disordered" evidence="1">
    <location>
        <begin position="1"/>
        <end position="32"/>
    </location>
</feature>
<evidence type="ECO:0000313" key="2">
    <source>
        <dbReference type="EMBL" id="KAF2478605.1"/>
    </source>
</evidence>